<feature type="compositionally biased region" description="Basic and acidic residues" evidence="1">
    <location>
        <begin position="101"/>
        <end position="116"/>
    </location>
</feature>
<keyword evidence="4" id="KW-1185">Reference proteome</keyword>
<reference evidence="3 4" key="1">
    <citation type="submission" date="2020-07" db="EMBL/GenBank/DDBJ databases">
        <authorList>
            <person name="Li M."/>
        </authorList>
    </citation>
    <scope>NUCLEOTIDE SEQUENCE [LARGE SCALE GENOMIC DNA]</scope>
    <source>
        <strain evidence="3 4">DSM 23284</strain>
    </source>
</reference>
<dbReference type="EMBL" id="JACEON010000009">
    <property type="protein sequence ID" value="MBA4612135.1"/>
    <property type="molecule type" value="Genomic_DNA"/>
</dbReference>
<evidence type="ECO:0000256" key="1">
    <source>
        <dbReference type="SAM" id="MobiDB-lite"/>
    </source>
</evidence>
<protein>
    <submittedName>
        <fullName evidence="3">Uncharacterized protein</fullName>
    </submittedName>
</protein>
<gene>
    <name evidence="3" type="ORF">H1W37_10755</name>
</gene>
<name>A0A838XNQ4_9HYPH</name>
<feature type="chain" id="PRO_5032507634" evidence="2">
    <location>
        <begin position="26"/>
        <end position="156"/>
    </location>
</feature>
<dbReference type="AlphaFoldDB" id="A0A838XNQ4"/>
<proteinExistence type="predicted"/>
<organism evidence="3 4">
    <name type="scientific">Stappia taiwanensis</name>
    <dbReference type="NCBI Taxonomy" id="992267"/>
    <lineage>
        <taxon>Bacteria</taxon>
        <taxon>Pseudomonadati</taxon>
        <taxon>Pseudomonadota</taxon>
        <taxon>Alphaproteobacteria</taxon>
        <taxon>Hyphomicrobiales</taxon>
        <taxon>Stappiaceae</taxon>
        <taxon>Stappia</taxon>
    </lineage>
</organism>
<evidence type="ECO:0000313" key="4">
    <source>
        <dbReference type="Proteomes" id="UP000559404"/>
    </source>
</evidence>
<reference evidence="3 4" key="2">
    <citation type="submission" date="2020-08" db="EMBL/GenBank/DDBJ databases">
        <title>Stappia taiwanensis sp. nov., isolated from a coastal thermal spring.</title>
        <authorList>
            <person name="Kampfer P."/>
        </authorList>
    </citation>
    <scope>NUCLEOTIDE SEQUENCE [LARGE SCALE GENOMIC DNA]</scope>
    <source>
        <strain evidence="3 4">DSM 23284</strain>
    </source>
</reference>
<dbReference type="RefSeq" id="WP_181760339.1">
    <property type="nucleotide sequence ID" value="NZ_BMCR01000003.1"/>
</dbReference>
<evidence type="ECO:0000313" key="3">
    <source>
        <dbReference type="EMBL" id="MBA4612135.1"/>
    </source>
</evidence>
<feature type="region of interest" description="Disordered" evidence="1">
    <location>
        <begin position="101"/>
        <end position="127"/>
    </location>
</feature>
<keyword evidence="2" id="KW-0732">Signal</keyword>
<evidence type="ECO:0000256" key="2">
    <source>
        <dbReference type="SAM" id="SignalP"/>
    </source>
</evidence>
<sequence length="156" mass="17502">MRTKALGWMTVAVIGSGLVVGPAMADSKDRPTVDPDRYVLSPVGEDGFLRLDRQSGRVAECRKANAHWRCLAVPDAQLAMELEIERLTLQVAELREKNAALRARLKDGPEKDREGRGGLSPEDEEELNKALDFTETAMRRFFGLMKTLREEYEGLQ</sequence>
<feature type="signal peptide" evidence="2">
    <location>
        <begin position="1"/>
        <end position="25"/>
    </location>
</feature>
<dbReference type="Proteomes" id="UP000559404">
    <property type="component" value="Unassembled WGS sequence"/>
</dbReference>
<comment type="caution">
    <text evidence="3">The sequence shown here is derived from an EMBL/GenBank/DDBJ whole genome shotgun (WGS) entry which is preliminary data.</text>
</comment>
<accession>A0A838XNQ4</accession>